<feature type="region of interest" description="Disordered" evidence="1">
    <location>
        <begin position="51"/>
        <end position="194"/>
    </location>
</feature>
<feature type="compositionally biased region" description="Basic and acidic residues" evidence="1">
    <location>
        <begin position="70"/>
        <end position="79"/>
    </location>
</feature>
<dbReference type="PANTHER" id="PTHR35361">
    <property type="entry name" value="OS08G0443700 PROTEIN"/>
    <property type="match status" value="1"/>
</dbReference>
<feature type="compositionally biased region" description="Basic and acidic residues" evidence="1">
    <location>
        <begin position="102"/>
        <end position="116"/>
    </location>
</feature>
<dbReference type="Proteomes" id="UP001231189">
    <property type="component" value="Unassembled WGS sequence"/>
</dbReference>
<name>A0AAD8S8D3_LOLMU</name>
<proteinExistence type="predicted"/>
<dbReference type="PANTHER" id="PTHR35361:SF9">
    <property type="entry name" value="DUF4005 DOMAIN-CONTAINING PROTEIN"/>
    <property type="match status" value="1"/>
</dbReference>
<evidence type="ECO:0000313" key="2">
    <source>
        <dbReference type="EMBL" id="KAK1647139.1"/>
    </source>
</evidence>
<dbReference type="EMBL" id="JAUUTY010000004">
    <property type="protein sequence ID" value="KAK1647139.1"/>
    <property type="molecule type" value="Genomic_DNA"/>
</dbReference>
<comment type="caution">
    <text evidence="2">The sequence shown here is derived from an EMBL/GenBank/DDBJ whole genome shotgun (WGS) entry which is preliminary data.</text>
</comment>
<protein>
    <submittedName>
        <fullName evidence="2">Uncharacterized protein</fullName>
    </submittedName>
</protein>
<organism evidence="2 3">
    <name type="scientific">Lolium multiflorum</name>
    <name type="common">Italian ryegrass</name>
    <name type="synonym">Lolium perenne subsp. multiflorum</name>
    <dbReference type="NCBI Taxonomy" id="4521"/>
    <lineage>
        <taxon>Eukaryota</taxon>
        <taxon>Viridiplantae</taxon>
        <taxon>Streptophyta</taxon>
        <taxon>Embryophyta</taxon>
        <taxon>Tracheophyta</taxon>
        <taxon>Spermatophyta</taxon>
        <taxon>Magnoliopsida</taxon>
        <taxon>Liliopsida</taxon>
        <taxon>Poales</taxon>
        <taxon>Poaceae</taxon>
        <taxon>BOP clade</taxon>
        <taxon>Pooideae</taxon>
        <taxon>Poodae</taxon>
        <taxon>Poeae</taxon>
        <taxon>Poeae Chloroplast Group 2 (Poeae type)</taxon>
        <taxon>Loliodinae</taxon>
        <taxon>Loliinae</taxon>
        <taxon>Lolium</taxon>
    </lineage>
</organism>
<feature type="compositionally biased region" description="Polar residues" evidence="1">
    <location>
        <begin position="165"/>
        <end position="177"/>
    </location>
</feature>
<sequence length="206" mass="22290">MVPILPTPPRSKMLPLLPTPSVVAALLALSAMPGRADFVQRWDATKKYKSIMSPCTSSSSESGGSPSRADSVDRWDANKKYKVPGAASGTSSSSSSDSSGGSHERADAVDRWDTKKLTTPSRTSTTTDRGRLPGGDNKRPPSRASSAERWDLHKKPRPEEKDDLPQTQEQEATTQGFAQEAFAGPNFYASPDPIMLPMPSFFLRAH</sequence>
<evidence type="ECO:0000256" key="1">
    <source>
        <dbReference type="SAM" id="MobiDB-lite"/>
    </source>
</evidence>
<keyword evidence="3" id="KW-1185">Reference proteome</keyword>
<reference evidence="2" key="1">
    <citation type="submission" date="2023-07" db="EMBL/GenBank/DDBJ databases">
        <title>A chromosome-level genome assembly of Lolium multiflorum.</title>
        <authorList>
            <person name="Chen Y."/>
            <person name="Copetti D."/>
            <person name="Kolliker R."/>
            <person name="Studer B."/>
        </authorList>
    </citation>
    <scope>NUCLEOTIDE SEQUENCE</scope>
    <source>
        <strain evidence="2">02402/16</strain>
        <tissue evidence="2">Leaf</tissue>
    </source>
</reference>
<feature type="compositionally biased region" description="Low complexity" evidence="1">
    <location>
        <begin position="117"/>
        <end position="127"/>
    </location>
</feature>
<accession>A0AAD8S8D3</accession>
<feature type="compositionally biased region" description="Low complexity" evidence="1">
    <location>
        <begin position="51"/>
        <end position="69"/>
    </location>
</feature>
<evidence type="ECO:0000313" key="3">
    <source>
        <dbReference type="Proteomes" id="UP001231189"/>
    </source>
</evidence>
<gene>
    <name evidence="2" type="ORF">QYE76_064944</name>
</gene>
<feature type="compositionally biased region" description="Low complexity" evidence="1">
    <location>
        <begin position="88"/>
        <end position="101"/>
    </location>
</feature>
<feature type="compositionally biased region" description="Basic and acidic residues" evidence="1">
    <location>
        <begin position="146"/>
        <end position="164"/>
    </location>
</feature>
<dbReference type="AlphaFoldDB" id="A0AAD8S8D3"/>
<feature type="compositionally biased region" description="Basic and acidic residues" evidence="1">
    <location>
        <begin position="128"/>
        <end position="139"/>
    </location>
</feature>